<evidence type="ECO:0000313" key="1">
    <source>
        <dbReference type="EMBL" id="AYV39038.1"/>
    </source>
</evidence>
<accession>A0AAN1URP5</accession>
<protein>
    <submittedName>
        <fullName evidence="1">Uncharacterized protein</fullName>
    </submittedName>
</protein>
<reference evidence="1 2" key="1">
    <citation type="submission" date="2018-11" db="EMBL/GenBank/DDBJ databases">
        <title>Complete genome sequence of multidrug-resistant Aeromonas veronii strain MS-18-37.</title>
        <authorList>
            <person name="Abdelhamed H."/>
            <person name="Lawrence M."/>
            <person name="Waldbieser G."/>
        </authorList>
    </citation>
    <scope>NUCLEOTIDE SEQUENCE [LARGE SCALE GENOMIC DNA]</scope>
    <source>
        <strain evidence="1 2">MS-18-37</strain>
    </source>
</reference>
<dbReference type="Proteomes" id="UP000267614">
    <property type="component" value="Chromosome"/>
</dbReference>
<dbReference type="RefSeq" id="WP_123174018.1">
    <property type="nucleotide sequence ID" value="NZ_CAWPLW010000012.1"/>
</dbReference>
<sequence>MRQHLFQLACEPRQKKRLDRSTMEAALIQVCQGHFVSISALASIVERDAQSIRQQYLKSLVDSGKLRLAFPQYKTHSKQGYIAVAVGH</sequence>
<organism evidence="1 2">
    <name type="scientific">Aeromonas veronii</name>
    <dbReference type="NCBI Taxonomy" id="654"/>
    <lineage>
        <taxon>Bacteria</taxon>
        <taxon>Pseudomonadati</taxon>
        <taxon>Pseudomonadota</taxon>
        <taxon>Gammaproteobacteria</taxon>
        <taxon>Aeromonadales</taxon>
        <taxon>Aeromonadaceae</taxon>
        <taxon>Aeromonas</taxon>
    </lineage>
</organism>
<name>A0AAN1URP5_AERVE</name>
<gene>
    <name evidence="1" type="ORF">EFI48_20665</name>
</gene>
<proteinExistence type="predicted"/>
<evidence type="ECO:0000313" key="2">
    <source>
        <dbReference type="Proteomes" id="UP000267614"/>
    </source>
</evidence>
<dbReference type="AlphaFoldDB" id="A0AAN1URP5"/>
<dbReference type="EMBL" id="CP033604">
    <property type="protein sequence ID" value="AYV39038.1"/>
    <property type="molecule type" value="Genomic_DNA"/>
</dbReference>